<feature type="coiled-coil region" evidence="1">
    <location>
        <begin position="74"/>
        <end position="125"/>
    </location>
</feature>
<evidence type="ECO:0000313" key="3">
    <source>
        <dbReference type="Proteomes" id="UP000267096"/>
    </source>
</evidence>
<feature type="coiled-coil region" evidence="1">
    <location>
        <begin position="168"/>
        <end position="223"/>
    </location>
</feature>
<proteinExistence type="predicted"/>
<reference evidence="2 3" key="2">
    <citation type="submission" date="2018-11" db="EMBL/GenBank/DDBJ databases">
        <authorList>
            <consortium name="Pathogen Informatics"/>
        </authorList>
    </citation>
    <scope>NUCLEOTIDE SEQUENCE [LARGE SCALE GENOMIC DNA]</scope>
</reference>
<evidence type="ECO:0000256" key="1">
    <source>
        <dbReference type="SAM" id="Coils"/>
    </source>
</evidence>
<dbReference type="Proteomes" id="UP000267096">
    <property type="component" value="Unassembled WGS sequence"/>
</dbReference>
<protein>
    <submittedName>
        <fullName evidence="4">Cilia- and flagella-associated protein 157</fullName>
    </submittedName>
</protein>
<feature type="coiled-coil region" evidence="1">
    <location>
        <begin position="257"/>
        <end position="284"/>
    </location>
</feature>
<name>A0A0M3K2G5_ANISI</name>
<keyword evidence="3" id="KW-1185">Reference proteome</keyword>
<reference evidence="4" key="1">
    <citation type="submission" date="2017-02" db="UniProtKB">
        <authorList>
            <consortium name="WormBaseParasite"/>
        </authorList>
    </citation>
    <scope>IDENTIFICATION</scope>
</reference>
<dbReference type="WBParaSite" id="ASIM_0001511001-mRNA-1">
    <property type="protein sequence ID" value="ASIM_0001511001-mRNA-1"/>
    <property type="gene ID" value="ASIM_0001511001"/>
</dbReference>
<dbReference type="OrthoDB" id="10579357at2759"/>
<organism evidence="4">
    <name type="scientific">Anisakis simplex</name>
    <name type="common">Herring worm</name>
    <dbReference type="NCBI Taxonomy" id="6269"/>
    <lineage>
        <taxon>Eukaryota</taxon>
        <taxon>Metazoa</taxon>
        <taxon>Ecdysozoa</taxon>
        <taxon>Nematoda</taxon>
        <taxon>Chromadorea</taxon>
        <taxon>Rhabditida</taxon>
        <taxon>Spirurina</taxon>
        <taxon>Ascaridomorpha</taxon>
        <taxon>Ascaridoidea</taxon>
        <taxon>Anisakidae</taxon>
        <taxon>Anisakis</taxon>
        <taxon>Anisakis simplex complex</taxon>
    </lineage>
</organism>
<sequence>MDSCLRYVDALNEIFARAEHRIDELKLMCIASAELDGFAIDMLNKTNKSSQFANIDNLSSIEAQHLLRAEMIRNEQNDQRIEMLTKRCVSLERRLAVCDTAEVFYSNLKHECFQMEDKLKKLLEEFGDVERRRIERCTKLLELNAKIERDYELKVTQNEALGAQLRSLNTTFASLKQLRDRIAQLERDSMKQRKSLRDAEEKLKEEMIKSERERKNAEMLEQQIGREKDIAQEKWNINEQKLTHLHVKYENGTKRMEEMYERKVSKLRDEVMRVKHERDELVIKVCDYQHHNRTFKQQLIKNAQLKLADTCQKAVTEFAGTQFSSFGPFVIIYQLQFCSFNCS</sequence>
<accession>A0A0M3K2G5</accession>
<dbReference type="AlphaFoldDB" id="A0A0M3K2G5"/>
<evidence type="ECO:0000313" key="2">
    <source>
        <dbReference type="EMBL" id="VDK52643.1"/>
    </source>
</evidence>
<dbReference type="EMBL" id="UYRR01031797">
    <property type="protein sequence ID" value="VDK52643.1"/>
    <property type="molecule type" value="Genomic_DNA"/>
</dbReference>
<keyword evidence="1" id="KW-0175">Coiled coil</keyword>
<gene>
    <name evidence="2" type="ORF">ASIM_LOCUS14520</name>
</gene>
<evidence type="ECO:0000313" key="4">
    <source>
        <dbReference type="WBParaSite" id="ASIM_0001511001-mRNA-1"/>
    </source>
</evidence>